<sequence length="146" mass="16292">MENPTNSRFRFSFLTCFPFSALRLSLPILFFLLPSPIFSLSIYLSLLEQHATSPPSPSSPPPSTPTPRALSSLSCRARLLPRSGALFCRSPILRKRKQWQKRRQTQGRACRGLHHCHVGLVAAVSAVSVGDRAASPYRSRHHRDAT</sequence>
<feature type="transmembrane region" description="Helical" evidence="2">
    <location>
        <begin position="21"/>
        <end position="46"/>
    </location>
</feature>
<proteinExistence type="predicted"/>
<dbReference type="AlphaFoldDB" id="A0AAV2EPH4"/>
<feature type="region of interest" description="Disordered" evidence="1">
    <location>
        <begin position="51"/>
        <end position="71"/>
    </location>
</feature>
<dbReference type="EMBL" id="OZ034818">
    <property type="protein sequence ID" value="CAL1387704.1"/>
    <property type="molecule type" value="Genomic_DNA"/>
</dbReference>
<gene>
    <name evidence="3" type="ORF">LTRI10_LOCUS28672</name>
</gene>
<organism evidence="3 4">
    <name type="scientific">Linum trigynum</name>
    <dbReference type="NCBI Taxonomy" id="586398"/>
    <lineage>
        <taxon>Eukaryota</taxon>
        <taxon>Viridiplantae</taxon>
        <taxon>Streptophyta</taxon>
        <taxon>Embryophyta</taxon>
        <taxon>Tracheophyta</taxon>
        <taxon>Spermatophyta</taxon>
        <taxon>Magnoliopsida</taxon>
        <taxon>eudicotyledons</taxon>
        <taxon>Gunneridae</taxon>
        <taxon>Pentapetalae</taxon>
        <taxon>rosids</taxon>
        <taxon>fabids</taxon>
        <taxon>Malpighiales</taxon>
        <taxon>Linaceae</taxon>
        <taxon>Linum</taxon>
    </lineage>
</organism>
<protein>
    <submittedName>
        <fullName evidence="3">Uncharacterized protein</fullName>
    </submittedName>
</protein>
<accession>A0AAV2EPH4</accession>
<dbReference type="Proteomes" id="UP001497516">
    <property type="component" value="Chromosome 5"/>
</dbReference>
<keyword evidence="2" id="KW-0472">Membrane</keyword>
<evidence type="ECO:0000256" key="1">
    <source>
        <dbReference type="SAM" id="MobiDB-lite"/>
    </source>
</evidence>
<evidence type="ECO:0000256" key="2">
    <source>
        <dbReference type="SAM" id="Phobius"/>
    </source>
</evidence>
<evidence type="ECO:0000313" key="4">
    <source>
        <dbReference type="Proteomes" id="UP001497516"/>
    </source>
</evidence>
<name>A0AAV2EPH4_9ROSI</name>
<reference evidence="3 4" key="1">
    <citation type="submission" date="2024-04" db="EMBL/GenBank/DDBJ databases">
        <authorList>
            <person name="Fracassetti M."/>
        </authorList>
    </citation>
    <scope>NUCLEOTIDE SEQUENCE [LARGE SCALE GENOMIC DNA]</scope>
</reference>
<evidence type="ECO:0000313" key="3">
    <source>
        <dbReference type="EMBL" id="CAL1387704.1"/>
    </source>
</evidence>
<keyword evidence="4" id="KW-1185">Reference proteome</keyword>
<feature type="compositionally biased region" description="Pro residues" evidence="1">
    <location>
        <begin position="54"/>
        <end position="65"/>
    </location>
</feature>
<keyword evidence="2" id="KW-0812">Transmembrane</keyword>
<keyword evidence="2" id="KW-1133">Transmembrane helix</keyword>